<protein>
    <recommendedName>
        <fullName evidence="1">non-specific serine/threonine protein kinase</fullName>
        <ecNumber evidence="1">2.7.11.1</ecNumber>
    </recommendedName>
</protein>
<dbReference type="EMBL" id="BAAARW010000016">
    <property type="protein sequence ID" value="GAA2425738.1"/>
    <property type="molecule type" value="Genomic_DNA"/>
</dbReference>
<feature type="binding site" evidence="7">
    <location>
        <position position="34"/>
    </location>
    <ligand>
        <name>ATP</name>
        <dbReference type="ChEBI" id="CHEBI:30616"/>
    </ligand>
</feature>
<keyword evidence="6 7" id="KW-0067">ATP-binding</keyword>
<name>A0ABN3JBJ8_9ACTN</name>
<dbReference type="Gene3D" id="3.30.200.20">
    <property type="entry name" value="Phosphorylase Kinase, domain 1"/>
    <property type="match status" value="1"/>
</dbReference>
<proteinExistence type="predicted"/>
<keyword evidence="3" id="KW-0808">Transferase</keyword>
<feature type="region of interest" description="Disordered" evidence="8">
    <location>
        <begin position="630"/>
        <end position="650"/>
    </location>
</feature>
<keyword evidence="12" id="KW-1185">Reference proteome</keyword>
<feature type="compositionally biased region" description="Polar residues" evidence="8">
    <location>
        <begin position="637"/>
        <end position="650"/>
    </location>
</feature>
<reference evidence="11 12" key="1">
    <citation type="journal article" date="2019" name="Int. J. Syst. Evol. Microbiol.">
        <title>The Global Catalogue of Microorganisms (GCM) 10K type strain sequencing project: providing services to taxonomists for standard genome sequencing and annotation.</title>
        <authorList>
            <consortium name="The Broad Institute Genomics Platform"/>
            <consortium name="The Broad Institute Genome Sequencing Center for Infectious Disease"/>
            <person name="Wu L."/>
            <person name="Ma J."/>
        </authorList>
    </citation>
    <scope>NUCLEOTIDE SEQUENCE [LARGE SCALE GENOMIC DNA]</scope>
    <source>
        <strain evidence="11 12">JCM 3325</strain>
    </source>
</reference>
<dbReference type="SUPFAM" id="SSF56112">
    <property type="entry name" value="Protein kinase-like (PK-like)"/>
    <property type="match status" value="1"/>
</dbReference>
<dbReference type="PANTHER" id="PTHR43289:SF6">
    <property type="entry name" value="SERINE_THREONINE-PROTEIN KINASE NEKL-3"/>
    <property type="match status" value="1"/>
</dbReference>
<gene>
    <name evidence="11" type="ORF">GCM10010191_42620</name>
</gene>
<evidence type="ECO:0000313" key="11">
    <source>
        <dbReference type="EMBL" id="GAA2425738.1"/>
    </source>
</evidence>
<evidence type="ECO:0000256" key="8">
    <source>
        <dbReference type="SAM" id="MobiDB-lite"/>
    </source>
</evidence>
<dbReference type="Pfam" id="PF00069">
    <property type="entry name" value="Pkinase"/>
    <property type="match status" value="1"/>
</dbReference>
<feature type="compositionally biased region" description="Pro residues" evidence="8">
    <location>
        <begin position="304"/>
        <end position="347"/>
    </location>
</feature>
<feature type="compositionally biased region" description="Gly residues" evidence="8">
    <location>
        <begin position="497"/>
        <end position="512"/>
    </location>
</feature>
<evidence type="ECO:0000256" key="2">
    <source>
        <dbReference type="ARBA" id="ARBA00022527"/>
    </source>
</evidence>
<accession>A0ABN3JBJ8</accession>
<dbReference type="PANTHER" id="PTHR43289">
    <property type="entry name" value="MITOGEN-ACTIVATED PROTEIN KINASE KINASE KINASE 20-RELATED"/>
    <property type="match status" value="1"/>
</dbReference>
<dbReference type="InterPro" id="IPR011009">
    <property type="entry name" value="Kinase-like_dom_sf"/>
</dbReference>
<keyword evidence="5" id="KW-0418">Kinase</keyword>
<keyword evidence="9" id="KW-0472">Membrane</keyword>
<comment type="caution">
    <text evidence="11">The sequence shown here is derived from an EMBL/GenBank/DDBJ whole genome shotgun (WGS) entry which is preliminary data.</text>
</comment>
<keyword evidence="9" id="KW-1133">Transmembrane helix</keyword>
<dbReference type="InterPro" id="IPR000719">
    <property type="entry name" value="Prot_kinase_dom"/>
</dbReference>
<dbReference type="CDD" id="cd14014">
    <property type="entry name" value="STKc_PknB_like"/>
    <property type="match status" value="1"/>
</dbReference>
<evidence type="ECO:0000256" key="3">
    <source>
        <dbReference type="ARBA" id="ARBA00022679"/>
    </source>
</evidence>
<organism evidence="11 12">
    <name type="scientific">Actinomadura vinacea</name>
    <dbReference type="NCBI Taxonomy" id="115336"/>
    <lineage>
        <taxon>Bacteria</taxon>
        <taxon>Bacillati</taxon>
        <taxon>Actinomycetota</taxon>
        <taxon>Actinomycetes</taxon>
        <taxon>Streptosporangiales</taxon>
        <taxon>Thermomonosporaceae</taxon>
        <taxon>Actinomadura</taxon>
    </lineage>
</organism>
<evidence type="ECO:0000256" key="7">
    <source>
        <dbReference type="PROSITE-ProRule" id="PRU10141"/>
    </source>
</evidence>
<feature type="compositionally biased region" description="Pro residues" evidence="8">
    <location>
        <begin position="407"/>
        <end position="419"/>
    </location>
</feature>
<evidence type="ECO:0000313" key="12">
    <source>
        <dbReference type="Proteomes" id="UP001501231"/>
    </source>
</evidence>
<feature type="compositionally biased region" description="Pro residues" evidence="8">
    <location>
        <begin position="435"/>
        <end position="477"/>
    </location>
</feature>
<keyword evidence="9" id="KW-0812">Transmembrane</keyword>
<dbReference type="InterPro" id="IPR008271">
    <property type="entry name" value="Ser/Thr_kinase_AS"/>
</dbReference>
<evidence type="ECO:0000256" key="1">
    <source>
        <dbReference type="ARBA" id="ARBA00012513"/>
    </source>
</evidence>
<dbReference type="InterPro" id="IPR017441">
    <property type="entry name" value="Protein_kinase_ATP_BS"/>
</dbReference>
<keyword evidence="2" id="KW-0723">Serine/threonine-protein kinase</keyword>
<feature type="domain" description="Protein kinase" evidence="10">
    <location>
        <begin position="5"/>
        <end position="256"/>
    </location>
</feature>
<dbReference type="SMART" id="SM00220">
    <property type="entry name" value="S_TKc"/>
    <property type="match status" value="1"/>
</dbReference>
<evidence type="ECO:0000256" key="4">
    <source>
        <dbReference type="ARBA" id="ARBA00022741"/>
    </source>
</evidence>
<dbReference type="PROSITE" id="PS00108">
    <property type="entry name" value="PROTEIN_KINASE_ST"/>
    <property type="match status" value="1"/>
</dbReference>
<evidence type="ECO:0000256" key="9">
    <source>
        <dbReference type="SAM" id="Phobius"/>
    </source>
</evidence>
<feature type="region of interest" description="Disordered" evidence="8">
    <location>
        <begin position="255"/>
        <end position="512"/>
    </location>
</feature>
<evidence type="ECO:0000256" key="5">
    <source>
        <dbReference type="ARBA" id="ARBA00022777"/>
    </source>
</evidence>
<dbReference type="PROSITE" id="PS50011">
    <property type="entry name" value="PROTEIN_KINASE_DOM"/>
    <property type="match status" value="1"/>
</dbReference>
<feature type="compositionally biased region" description="Basic and acidic residues" evidence="8">
    <location>
        <begin position="350"/>
        <end position="364"/>
    </location>
</feature>
<dbReference type="Gene3D" id="1.10.510.10">
    <property type="entry name" value="Transferase(Phosphotransferase) domain 1"/>
    <property type="match status" value="1"/>
</dbReference>
<dbReference type="Proteomes" id="UP001501231">
    <property type="component" value="Unassembled WGS sequence"/>
</dbReference>
<dbReference type="PROSITE" id="PS00107">
    <property type="entry name" value="PROTEIN_KINASE_ATP"/>
    <property type="match status" value="1"/>
</dbReference>
<feature type="transmembrane region" description="Helical" evidence="9">
    <location>
        <begin position="518"/>
        <end position="540"/>
    </location>
</feature>
<evidence type="ECO:0000259" key="10">
    <source>
        <dbReference type="PROSITE" id="PS50011"/>
    </source>
</evidence>
<dbReference type="EC" id="2.7.11.1" evidence="1"/>
<feature type="compositionally biased region" description="Low complexity" evidence="8">
    <location>
        <begin position="255"/>
        <end position="268"/>
    </location>
</feature>
<evidence type="ECO:0000256" key="6">
    <source>
        <dbReference type="ARBA" id="ARBA00022840"/>
    </source>
</evidence>
<sequence>MVGRYRIDRVLGSGAFASVWLGHDEALDSQVAIKVLSGSLIDDLDVRNRFLEEARILRRADSSRLVRVHDIGELPDGRPYFVMSYADRGTLADRMRERPLPVGEALVLAEEIAYGVEVINALGVIHRDLKPSNVLFQSAPDGGERLLIADLGLAKALAHASGAFTLPVGTPGYMSPEQARFGGGLDVRADVYGLGALIYHMLTGRPPGPPPVRTAPSSLREGLTPAFDQVVLRALDVEREKRWPTAEAFAEALATLRPTGSPSTSNAGPGPGAPPPAVQEPPQTIQDQFYPADPSYSYAQGPGPAAPQPSHPEPPPPQPPASHGRPGPPPPPSVAPAQGYPPPPYPDQEPSTREEPPTPEDATRTSEVAPPPRPLDEQTIVDHPSRYGPPSPGPSGGADDSRTISFPQPPDPPGPPQPPGEEGKTSAFPVQGPTQGPPMGPGQGPGPGPAPGPGQGPGPGPGPGQGPPPTGFQPPSQPGGKPSEGPMARLKKLGLPGRPGGTGGGTGAGPGAAGRRSMIIAAIILSVALVGGLALGTLLSGGDEPSKPEKPAVPKDFVQVSDTGGKIRAAVPKAWPRGQEATWPPTSVGLNDPQARPVLRASPNVEDFKGDGKSPGVFIGLTTDVANGKLPPPNASRHGQCTRANPENYTSPDKALTGTITRFTGCRVGTPTVVEVGLRDKTGKFGAWIRVKETGNRNATKDILDNLKLTAP</sequence>
<keyword evidence="4 7" id="KW-0547">Nucleotide-binding</keyword>